<dbReference type="EMBL" id="JANHOG010002803">
    <property type="protein sequence ID" value="KAJ3519802.1"/>
    <property type="molecule type" value="Genomic_DNA"/>
</dbReference>
<keyword evidence="2" id="KW-1185">Reference proteome</keyword>
<gene>
    <name evidence="1" type="ORF">NM688_g9250</name>
</gene>
<dbReference type="Proteomes" id="UP001148662">
    <property type="component" value="Unassembled WGS sequence"/>
</dbReference>
<reference evidence="1" key="1">
    <citation type="submission" date="2022-07" db="EMBL/GenBank/DDBJ databases">
        <title>Genome Sequence of Phlebia brevispora.</title>
        <authorList>
            <person name="Buettner E."/>
        </authorList>
    </citation>
    <scope>NUCLEOTIDE SEQUENCE</scope>
    <source>
        <strain evidence="1">MPL23</strain>
    </source>
</reference>
<accession>A0ACC1RJL8</accession>
<sequence length="386" mass="42204">MYRPLSRSLASRRFNLHRVATVSARSYAVEASSRPDRFANKHPNYVNIVEVGPRDGLQNEKSVIPAEVKMMLIDRLGQAGMKSIEAGSFVNPKWVPQVCSHCSHKAQQLSGHNAQMADTAEIIQKLQPLPGVHYPVLIPNLKGLQTLLGVLRERESKQPNTPPPTDEIAVFTAATDAFCQNNTNCTVKESLERIEKVVNVARPVGLRVRGYVSVVITCPYSGKVKPEEVKAVTKELLDIGCYEVSLGDTTGTGTPTTVRTMLETVMAGLPTNRLAGHFHDTFGTAVANVMTALDMGIRTIDSSVSGLGGCPYSPGATGNVATEDVMYALQDSKYNYPGNLDDMVDVGAWISEKLGRRNASRAATAILARRQRQKELEQKETEQKQR</sequence>
<proteinExistence type="predicted"/>
<comment type="caution">
    <text evidence="1">The sequence shown here is derived from an EMBL/GenBank/DDBJ whole genome shotgun (WGS) entry which is preliminary data.</text>
</comment>
<organism evidence="1 2">
    <name type="scientific">Phlebia brevispora</name>
    <dbReference type="NCBI Taxonomy" id="194682"/>
    <lineage>
        <taxon>Eukaryota</taxon>
        <taxon>Fungi</taxon>
        <taxon>Dikarya</taxon>
        <taxon>Basidiomycota</taxon>
        <taxon>Agaricomycotina</taxon>
        <taxon>Agaricomycetes</taxon>
        <taxon>Polyporales</taxon>
        <taxon>Meruliaceae</taxon>
        <taxon>Phlebia</taxon>
    </lineage>
</organism>
<evidence type="ECO:0000313" key="1">
    <source>
        <dbReference type="EMBL" id="KAJ3519802.1"/>
    </source>
</evidence>
<name>A0ACC1RJL8_9APHY</name>
<protein>
    <submittedName>
        <fullName evidence="1">Uncharacterized protein</fullName>
    </submittedName>
</protein>
<evidence type="ECO:0000313" key="2">
    <source>
        <dbReference type="Proteomes" id="UP001148662"/>
    </source>
</evidence>